<keyword evidence="4" id="KW-1185">Reference proteome</keyword>
<feature type="domain" description="Glutaredoxin" evidence="2">
    <location>
        <begin position="25"/>
        <end position="78"/>
    </location>
</feature>
<evidence type="ECO:0000313" key="3">
    <source>
        <dbReference type="EMBL" id="TWS25529.1"/>
    </source>
</evidence>
<dbReference type="SUPFAM" id="SSF52833">
    <property type="entry name" value="Thioredoxin-like"/>
    <property type="match status" value="1"/>
</dbReference>
<accession>A0A5C5RR02</accession>
<sequence length="153" mass="15944">MTIIDTTPSAQAPPVERPAAEPWATVYTLPDCGMCMMTEKQLTKLGVPFQVVDLDSEAAAEARAKFKAEGLRGAPVVETRDGGRWNQFRPEKIKAAAVAYQRSGTSTRAMGACFGAAPNTTARPAAPPEAGRAGATAGGRTLAHEGSTAALSR</sequence>
<name>A0A5C5RR02_9ACTN</name>
<dbReference type="RefSeq" id="WP_114514377.1">
    <property type="nucleotide sequence ID" value="NZ_VIGX01000027.1"/>
</dbReference>
<comment type="caution">
    <text evidence="3">The sequence shown here is derived from an EMBL/GenBank/DDBJ whole genome shotgun (WGS) entry which is preliminary data.</text>
</comment>
<protein>
    <submittedName>
        <fullName evidence="3">Glutaredoxin family protein</fullName>
    </submittedName>
</protein>
<dbReference type="EMBL" id="VIGX01000027">
    <property type="protein sequence ID" value="TWS25529.1"/>
    <property type="molecule type" value="Genomic_DNA"/>
</dbReference>
<reference evidence="3 4" key="1">
    <citation type="submission" date="2019-06" db="EMBL/GenBank/DDBJ databases">
        <title>Tsukamurella conjunctivitidis sp. nov., Tsukamurella assacharolytica sp. nov. and Tsukamurella sputae sp. nov. isolated from patients with conjunctivitis, bacteraemia (lymphoma) and respiratory infection (sputum) in Hong Kong.</title>
        <authorList>
            <person name="Teng J.L.L."/>
            <person name="Lee H.H."/>
            <person name="Fong J.Y.H."/>
            <person name="Fok K.M.N."/>
            <person name="Lau S.K.P."/>
            <person name="Woo P.C.Y."/>
        </authorList>
    </citation>
    <scope>NUCLEOTIDE SEQUENCE [LARGE SCALE GENOMIC DNA]</scope>
    <source>
        <strain evidence="3 4">HKU72</strain>
    </source>
</reference>
<feature type="compositionally biased region" description="Low complexity" evidence="1">
    <location>
        <begin position="118"/>
        <end position="141"/>
    </location>
</feature>
<evidence type="ECO:0000259" key="2">
    <source>
        <dbReference type="Pfam" id="PF00462"/>
    </source>
</evidence>
<dbReference type="AlphaFoldDB" id="A0A5C5RR02"/>
<dbReference type="OrthoDB" id="8991911at2"/>
<dbReference type="InterPro" id="IPR002109">
    <property type="entry name" value="Glutaredoxin"/>
</dbReference>
<gene>
    <name evidence="3" type="ORF">FK530_23175</name>
</gene>
<dbReference type="PROSITE" id="PS51354">
    <property type="entry name" value="GLUTAREDOXIN_2"/>
    <property type="match status" value="1"/>
</dbReference>
<dbReference type="Gene3D" id="3.40.30.10">
    <property type="entry name" value="Glutaredoxin"/>
    <property type="match status" value="1"/>
</dbReference>
<evidence type="ECO:0000313" key="4">
    <source>
        <dbReference type="Proteomes" id="UP000319375"/>
    </source>
</evidence>
<proteinExistence type="predicted"/>
<feature type="region of interest" description="Disordered" evidence="1">
    <location>
        <begin position="118"/>
        <end position="153"/>
    </location>
</feature>
<dbReference type="Pfam" id="PF00462">
    <property type="entry name" value="Glutaredoxin"/>
    <property type="match status" value="1"/>
</dbReference>
<organism evidence="3 4">
    <name type="scientific">Tsukamurella conjunctivitidis</name>
    <dbReference type="NCBI Taxonomy" id="2592068"/>
    <lineage>
        <taxon>Bacteria</taxon>
        <taxon>Bacillati</taxon>
        <taxon>Actinomycetota</taxon>
        <taxon>Actinomycetes</taxon>
        <taxon>Mycobacteriales</taxon>
        <taxon>Tsukamurellaceae</taxon>
        <taxon>Tsukamurella</taxon>
    </lineage>
</organism>
<evidence type="ECO:0000256" key="1">
    <source>
        <dbReference type="SAM" id="MobiDB-lite"/>
    </source>
</evidence>
<dbReference type="CDD" id="cd02976">
    <property type="entry name" value="NrdH"/>
    <property type="match status" value="1"/>
</dbReference>
<dbReference type="Proteomes" id="UP000319375">
    <property type="component" value="Unassembled WGS sequence"/>
</dbReference>
<dbReference type="InterPro" id="IPR036249">
    <property type="entry name" value="Thioredoxin-like_sf"/>
</dbReference>